<sequence length="110" mass="12694">MIDGKFIHNMATEFFVAALNFDGEKGHELSHIMIHEGEEFAHDFVGAIYFHIHMFNHFIISKYPEAAPIIHDLCEKLKNPQATNICKEAVELAKHLQIPPHPDFEEDDNR</sequence>
<dbReference type="EMBL" id="KF901130">
    <property type="protein sequence ID" value="AIF19123.1"/>
    <property type="molecule type" value="Genomic_DNA"/>
</dbReference>
<reference evidence="1" key="1">
    <citation type="journal article" date="2014" name="Genome Biol. Evol.">
        <title>Pangenome evidence for extensive interdomain horizontal transfer affecting lineage core and shell genes in uncultured planktonic thaumarchaeota and euryarchaeota.</title>
        <authorList>
            <person name="Deschamps P."/>
            <person name="Zivanovic Y."/>
            <person name="Moreira D."/>
            <person name="Rodriguez-Valera F."/>
            <person name="Lopez-Garcia P."/>
        </authorList>
    </citation>
    <scope>NUCLEOTIDE SEQUENCE</scope>
</reference>
<protein>
    <submittedName>
        <fullName evidence="1">Uncharacterized protein</fullName>
    </submittedName>
</protein>
<accession>A0A075HZA9</accession>
<evidence type="ECO:0000313" key="1">
    <source>
        <dbReference type="EMBL" id="AIF19123.1"/>
    </source>
</evidence>
<dbReference type="AlphaFoldDB" id="A0A075HZA9"/>
<organism evidence="1">
    <name type="scientific">uncultured marine thaumarchaeote KM3_85_E11</name>
    <dbReference type="NCBI Taxonomy" id="1456317"/>
    <lineage>
        <taxon>Archaea</taxon>
        <taxon>Nitrososphaerota</taxon>
        <taxon>environmental samples</taxon>
    </lineage>
</organism>
<name>A0A075HZA9_9ARCH</name>
<proteinExistence type="predicted"/>